<sequence length="390" mass="43371">MLGAKLAFRNIKEAGLRTWLNVAVLALTFIVIVGFQGLYTGILAQSSRAMIEDEVAGGQYWHQNYDPYDVLSIDDGHGIVPNGLVQMIENKKAVPILIRQATIYLLGRAQAAELRGIEPSQTILNIPSHTLYGKEGELPILIGKRMAKNKNLSIGDYVTIRWRDVHGTFDAMEGRVVHIMDTQVPTIDSGILWVPLEELRQMTASENEASIVVVSRNIDQIETFPPWHFNTQAFLIRDLTEMIKTKRISASIIYIILLFLGMLAIFDTQVLSIFRRKKEIGTLIALGMTRMQVVMLFTMEGVIQGVLAICVSLIFGMPLLSFLSEKGLSIPQIVEGYGFALSDKLYPIYSAELVLGTMVFLMVIVTIISFLPSSKIAKLQPTEALKGKIS</sequence>
<gene>
    <name evidence="9" type="ordered locus">Amico_1328</name>
</gene>
<feature type="domain" description="ABC3 transporter permease C-terminal" evidence="8">
    <location>
        <begin position="252"/>
        <end position="381"/>
    </location>
</feature>
<dbReference type="KEGG" id="aco:Amico_1328"/>
<evidence type="ECO:0000256" key="4">
    <source>
        <dbReference type="ARBA" id="ARBA00022989"/>
    </source>
</evidence>
<dbReference type="PANTHER" id="PTHR30572">
    <property type="entry name" value="MEMBRANE COMPONENT OF TRANSPORTER-RELATED"/>
    <property type="match status" value="1"/>
</dbReference>
<evidence type="ECO:0000256" key="5">
    <source>
        <dbReference type="ARBA" id="ARBA00023136"/>
    </source>
</evidence>
<comment type="subcellular location">
    <subcellularLocation>
        <location evidence="1">Cell membrane</location>
        <topology evidence="1">Multi-pass membrane protein</topology>
    </subcellularLocation>
</comment>
<reference evidence="9 10" key="1">
    <citation type="journal article" date="2010" name="Stand. Genomic Sci.">
        <title>Complete genome sequence of Aminobacterium colombiense type strain (ALA-1).</title>
        <authorList>
            <person name="Chertkov O."/>
            <person name="Sikorski J."/>
            <person name="Brambilla E."/>
            <person name="Lapidus A."/>
            <person name="Copeland A."/>
            <person name="Glavina Del Rio T."/>
            <person name="Nolan M."/>
            <person name="Lucas S."/>
            <person name="Tice H."/>
            <person name="Cheng J.F."/>
            <person name="Han C."/>
            <person name="Detter J.C."/>
            <person name="Bruce D."/>
            <person name="Tapia R."/>
            <person name="Goodwin L."/>
            <person name="Pitluck S."/>
            <person name="Liolios K."/>
            <person name="Ivanova N."/>
            <person name="Mavromatis K."/>
            <person name="Ovchinnikova G."/>
            <person name="Pati A."/>
            <person name="Chen A."/>
            <person name="Palaniappan K."/>
            <person name="Land M."/>
            <person name="Hauser L."/>
            <person name="Chang Y.J."/>
            <person name="Jeffries C.D."/>
            <person name="Spring S."/>
            <person name="Rohde M."/>
            <person name="Goker M."/>
            <person name="Bristow J."/>
            <person name="Eisen J.A."/>
            <person name="Markowitz V."/>
            <person name="Hugenholtz P."/>
            <person name="Kyrpides N.C."/>
            <person name="Klenk H.P."/>
        </authorList>
    </citation>
    <scope>NUCLEOTIDE SEQUENCE [LARGE SCALE GENOMIC DNA]</scope>
    <source>
        <strain evidence="10">DSM 12261 / ALA-1</strain>
    </source>
</reference>
<dbReference type="InterPro" id="IPR003838">
    <property type="entry name" value="ABC3_permease_C"/>
</dbReference>
<dbReference type="EMBL" id="CP001997">
    <property type="protein sequence ID" value="ADE57446.1"/>
    <property type="molecule type" value="Genomic_DNA"/>
</dbReference>
<keyword evidence="3 7" id="KW-0812">Transmembrane</keyword>
<dbReference type="InterPro" id="IPR050250">
    <property type="entry name" value="Macrolide_Exporter_MacB"/>
</dbReference>
<dbReference type="OrthoDB" id="976557at2"/>
<evidence type="ECO:0000259" key="8">
    <source>
        <dbReference type="Pfam" id="PF02687"/>
    </source>
</evidence>
<name>D5EFW4_AMICL</name>
<evidence type="ECO:0000256" key="6">
    <source>
        <dbReference type="ARBA" id="ARBA00038076"/>
    </source>
</evidence>
<feature type="transmembrane region" description="Helical" evidence="7">
    <location>
        <begin position="348"/>
        <end position="371"/>
    </location>
</feature>
<dbReference type="GO" id="GO:0022857">
    <property type="term" value="F:transmembrane transporter activity"/>
    <property type="evidence" value="ECO:0007669"/>
    <property type="project" value="TreeGrafter"/>
</dbReference>
<dbReference type="Proteomes" id="UP000002366">
    <property type="component" value="Chromosome"/>
</dbReference>
<dbReference type="HOGENOM" id="CLU_000604_8_6_0"/>
<dbReference type="AlphaFoldDB" id="D5EFW4"/>
<dbReference type="PANTHER" id="PTHR30572:SF4">
    <property type="entry name" value="ABC TRANSPORTER PERMEASE YTRF"/>
    <property type="match status" value="1"/>
</dbReference>
<evidence type="ECO:0000313" key="10">
    <source>
        <dbReference type="Proteomes" id="UP000002366"/>
    </source>
</evidence>
<keyword evidence="5 7" id="KW-0472">Membrane</keyword>
<feature type="transmembrane region" description="Helical" evidence="7">
    <location>
        <begin position="252"/>
        <end position="274"/>
    </location>
</feature>
<evidence type="ECO:0000256" key="2">
    <source>
        <dbReference type="ARBA" id="ARBA00022475"/>
    </source>
</evidence>
<dbReference type="eggNOG" id="COG4591">
    <property type="taxonomic scope" value="Bacteria"/>
</dbReference>
<evidence type="ECO:0000256" key="3">
    <source>
        <dbReference type="ARBA" id="ARBA00022692"/>
    </source>
</evidence>
<comment type="similarity">
    <text evidence="6">Belongs to the ABC-4 integral membrane protein family.</text>
</comment>
<keyword evidence="4 7" id="KW-1133">Transmembrane helix</keyword>
<protein>
    <recommendedName>
        <fullName evidence="8">ABC3 transporter permease C-terminal domain-containing protein</fullName>
    </recommendedName>
</protein>
<keyword evidence="2" id="KW-1003">Cell membrane</keyword>
<feature type="transmembrane region" description="Helical" evidence="7">
    <location>
        <begin position="20"/>
        <end position="39"/>
    </location>
</feature>
<evidence type="ECO:0000313" key="9">
    <source>
        <dbReference type="EMBL" id="ADE57446.1"/>
    </source>
</evidence>
<evidence type="ECO:0000256" key="7">
    <source>
        <dbReference type="SAM" id="Phobius"/>
    </source>
</evidence>
<organism evidence="9 10">
    <name type="scientific">Aminobacterium colombiense (strain DSM 12261 / ALA-1)</name>
    <dbReference type="NCBI Taxonomy" id="572547"/>
    <lineage>
        <taxon>Bacteria</taxon>
        <taxon>Thermotogati</taxon>
        <taxon>Synergistota</taxon>
        <taxon>Synergistia</taxon>
        <taxon>Synergistales</taxon>
        <taxon>Aminobacteriaceae</taxon>
        <taxon>Aminobacterium</taxon>
    </lineage>
</organism>
<dbReference type="STRING" id="572547.Amico_1328"/>
<keyword evidence="10" id="KW-1185">Reference proteome</keyword>
<evidence type="ECO:0000256" key="1">
    <source>
        <dbReference type="ARBA" id="ARBA00004651"/>
    </source>
</evidence>
<proteinExistence type="inferred from homology"/>
<dbReference type="GO" id="GO:0005886">
    <property type="term" value="C:plasma membrane"/>
    <property type="evidence" value="ECO:0007669"/>
    <property type="project" value="UniProtKB-SubCell"/>
</dbReference>
<dbReference type="Pfam" id="PF02687">
    <property type="entry name" value="FtsX"/>
    <property type="match status" value="1"/>
</dbReference>
<accession>D5EFW4</accession>
<feature type="transmembrane region" description="Helical" evidence="7">
    <location>
        <begin position="294"/>
        <end position="315"/>
    </location>
</feature>
<dbReference type="RefSeq" id="WP_013048709.1">
    <property type="nucleotide sequence ID" value="NC_014011.1"/>
</dbReference>